<evidence type="ECO:0000256" key="1">
    <source>
        <dbReference type="SAM" id="MobiDB-lite"/>
    </source>
</evidence>
<name>A0A9N9BIS1_9GLOM</name>
<dbReference type="AlphaFoldDB" id="A0A9N9BIS1"/>
<dbReference type="InterPro" id="IPR035892">
    <property type="entry name" value="C2_domain_sf"/>
</dbReference>
<organism evidence="2 3">
    <name type="scientific">Racocetra fulgida</name>
    <dbReference type="NCBI Taxonomy" id="60492"/>
    <lineage>
        <taxon>Eukaryota</taxon>
        <taxon>Fungi</taxon>
        <taxon>Fungi incertae sedis</taxon>
        <taxon>Mucoromycota</taxon>
        <taxon>Glomeromycotina</taxon>
        <taxon>Glomeromycetes</taxon>
        <taxon>Diversisporales</taxon>
        <taxon>Gigasporaceae</taxon>
        <taxon>Racocetra</taxon>
    </lineage>
</organism>
<dbReference type="EMBL" id="CAJVPZ010005949">
    <property type="protein sequence ID" value="CAG8567753.1"/>
    <property type="molecule type" value="Genomic_DNA"/>
</dbReference>
<protein>
    <submittedName>
        <fullName evidence="2">11170_t:CDS:1</fullName>
    </submittedName>
</protein>
<dbReference type="OrthoDB" id="19996at2759"/>
<feature type="region of interest" description="Disordered" evidence="1">
    <location>
        <begin position="198"/>
        <end position="241"/>
    </location>
</feature>
<feature type="region of interest" description="Disordered" evidence="1">
    <location>
        <begin position="253"/>
        <end position="367"/>
    </location>
</feature>
<dbReference type="GO" id="GO:0001227">
    <property type="term" value="F:DNA-binding transcription repressor activity, RNA polymerase II-specific"/>
    <property type="evidence" value="ECO:0007669"/>
    <property type="project" value="InterPro"/>
</dbReference>
<dbReference type="PANTHER" id="PTHR13076">
    <property type="entry name" value="COILED-COIL AND C2 DOMAIN-CONTAINING PROTEIN 1-LIKE"/>
    <property type="match status" value="1"/>
</dbReference>
<feature type="compositionally biased region" description="Polar residues" evidence="1">
    <location>
        <begin position="298"/>
        <end position="350"/>
    </location>
</feature>
<dbReference type="PANTHER" id="PTHR13076:SF9">
    <property type="entry name" value="COILED-COIL AND C2 DOMAIN-CONTAINING PROTEIN 1-LIKE"/>
    <property type="match status" value="1"/>
</dbReference>
<proteinExistence type="predicted"/>
<sequence length="499" mass="54325">MSEEQYTSLITQLEEQIKLCSTIAAYYLRSGNKNQAIAFLRYKKSFSADLTSLKSYQKHNKDIPPFHYRDVTYNIENSFLELSTNDMEVCIERAWNLGNKEVNGKDVEAYVNWDIGWPTEGSSGAGSGKGDTSVAKRSMDPERTKSFQRFISRKKATFEVFHYRGFLRRAISLGKAQLKLDSLAGKAEIHEVLDLVDNNRKPTGGKLEVRLPNTQVSAPSPEVASVKSSSVTPQSDPLGVNTQVSALSPEVASVKSSSVTSQSDPLGLPTASDPSTQKKGLPTALDPSTPIKGLPTASDPSTPIKQQTPAKSSTPSVKKTSNTIANTPTQVHNKLPSQVSTPVSKPNPSVINGKDTQSSSQSSTIEENELELVEDQLNNVDLIVSSGLLQEEINIVNSQISALEARGKPIPGDLSDRKSALEIKMSLMEIQVQTGQLTIDKYLEQVKDSITSFKTLALTFKKAGKIEDAKKALVKCKVMENEVKQMEEAMAGGGTDDNL</sequence>
<gene>
    <name evidence="2" type="ORF">RFULGI_LOCUS5329</name>
</gene>
<evidence type="ECO:0000313" key="2">
    <source>
        <dbReference type="EMBL" id="CAG8567753.1"/>
    </source>
</evidence>
<evidence type="ECO:0000313" key="3">
    <source>
        <dbReference type="Proteomes" id="UP000789396"/>
    </source>
</evidence>
<dbReference type="InterPro" id="IPR039725">
    <property type="entry name" value="CC2D1A/B"/>
</dbReference>
<reference evidence="2" key="1">
    <citation type="submission" date="2021-06" db="EMBL/GenBank/DDBJ databases">
        <authorList>
            <person name="Kallberg Y."/>
            <person name="Tangrot J."/>
            <person name="Rosling A."/>
        </authorList>
    </citation>
    <scope>NUCLEOTIDE SEQUENCE</scope>
    <source>
        <strain evidence="2">IN212</strain>
    </source>
</reference>
<dbReference type="Gene3D" id="2.60.40.150">
    <property type="entry name" value="C2 domain"/>
    <property type="match status" value="1"/>
</dbReference>
<dbReference type="Proteomes" id="UP000789396">
    <property type="component" value="Unassembled WGS sequence"/>
</dbReference>
<comment type="caution">
    <text evidence="2">The sequence shown here is derived from an EMBL/GenBank/DDBJ whole genome shotgun (WGS) entry which is preliminary data.</text>
</comment>
<accession>A0A9N9BIS1</accession>
<feature type="compositionally biased region" description="Polar residues" evidence="1">
    <location>
        <begin position="226"/>
        <end position="241"/>
    </location>
</feature>
<feature type="compositionally biased region" description="Low complexity" evidence="1">
    <location>
        <begin position="253"/>
        <end position="263"/>
    </location>
</feature>
<keyword evidence="3" id="KW-1185">Reference proteome</keyword>